<proteinExistence type="predicted"/>
<gene>
    <name evidence="1" type="ORF">OOA_06636</name>
</gene>
<protein>
    <submittedName>
        <fullName evidence="1">Uncharacterized protein</fullName>
    </submittedName>
</protein>
<dbReference type="Proteomes" id="UP000009336">
    <property type="component" value="Unassembled WGS sequence"/>
</dbReference>
<dbReference type="EMBL" id="AKKL01000018">
    <property type="protein sequence ID" value="EKT62668.1"/>
    <property type="molecule type" value="Genomic_DNA"/>
</dbReference>
<comment type="caution">
    <text evidence="1">The sequence shown here is derived from an EMBL/GenBank/DDBJ whole genome shotgun (WGS) entry which is preliminary data.</text>
</comment>
<evidence type="ECO:0000313" key="2">
    <source>
        <dbReference type="Proteomes" id="UP000009336"/>
    </source>
</evidence>
<name>K8WPX2_9GAMM</name>
<sequence>MYHDGDGVVTDWYGSFSWIQKTAKSRVPHAQSMLGFMYQNGHAVT</sequence>
<organism evidence="1 2">
    <name type="scientific">Providencia burhodogranariea DSM 19968</name>
    <dbReference type="NCBI Taxonomy" id="1141662"/>
    <lineage>
        <taxon>Bacteria</taxon>
        <taxon>Pseudomonadati</taxon>
        <taxon>Pseudomonadota</taxon>
        <taxon>Gammaproteobacteria</taxon>
        <taxon>Enterobacterales</taxon>
        <taxon>Morganellaceae</taxon>
        <taxon>Providencia</taxon>
    </lineage>
</organism>
<dbReference type="eggNOG" id="COG0790">
    <property type="taxonomic scope" value="Bacteria"/>
</dbReference>
<dbReference type="HOGENOM" id="CLU_3203881_0_0_6"/>
<reference evidence="1 2" key="1">
    <citation type="journal article" date="2012" name="BMC Genomics">
        <title>Comparative genomics of bacteria in the genus Providencia isolated from wild Drosophila melanogaster.</title>
        <authorList>
            <person name="Galac M.R."/>
            <person name="Lazzaro B.P."/>
        </authorList>
    </citation>
    <scope>NUCLEOTIDE SEQUENCE [LARGE SCALE GENOMIC DNA]</scope>
    <source>
        <strain evidence="1 2">DSM 19968</strain>
    </source>
</reference>
<evidence type="ECO:0000313" key="1">
    <source>
        <dbReference type="EMBL" id="EKT62668.1"/>
    </source>
</evidence>
<dbReference type="SUPFAM" id="SSF81901">
    <property type="entry name" value="HCP-like"/>
    <property type="match status" value="1"/>
</dbReference>
<dbReference type="InterPro" id="IPR011990">
    <property type="entry name" value="TPR-like_helical_dom_sf"/>
</dbReference>
<dbReference type="Gene3D" id="1.25.40.10">
    <property type="entry name" value="Tetratricopeptide repeat domain"/>
    <property type="match status" value="1"/>
</dbReference>
<keyword evidence="2" id="KW-1185">Reference proteome</keyword>
<dbReference type="AlphaFoldDB" id="K8WPX2"/>
<accession>K8WPX2</accession>